<dbReference type="InterPro" id="IPR052351">
    <property type="entry name" value="Ornithine_N-alpha-AT"/>
</dbReference>
<sequence length="340" mass="39538">MEKIIPKVDRIAIKSELTAEKFFRKTNKLGNEIYLFTAHNAPYLMREVGRLREEAFRYYGGGTGESVDIDEFDTMATPYRQLIVWDPSGEEILGGYRFRCGSEISLGEDGQPNNIATSNLFHFSQKFNDVYLPQIVELGRSFVSLDYQASRAGTKGLFALDNLWDGLGALSVIDPYLRYFFGKVTMYKTYNVEARDIILFFLDKYFRDKEKLVTPIYPLEVHINSKELTNLFNKDTYKENYKILNLEIRKYGINIPPLISAYMNLSPSMLVFGTAVNKSFGNVEETGILIDVHDIFEDKKQRHIESFLREKPTKRLINRIRKMISRAYVRRCKKQIRSKK</sequence>
<evidence type="ECO:0000256" key="2">
    <source>
        <dbReference type="ARBA" id="ARBA00022516"/>
    </source>
</evidence>
<dbReference type="eggNOG" id="COG3176">
    <property type="taxonomic scope" value="Bacteria"/>
</dbReference>
<dbReference type="Pfam" id="PF13444">
    <property type="entry name" value="Acetyltransf_5"/>
    <property type="match status" value="1"/>
</dbReference>
<dbReference type="GO" id="GO:0006629">
    <property type="term" value="P:lipid metabolic process"/>
    <property type="evidence" value="ECO:0007669"/>
    <property type="project" value="UniProtKB-KW"/>
</dbReference>
<evidence type="ECO:0000256" key="1">
    <source>
        <dbReference type="ARBA" id="ARBA00005189"/>
    </source>
</evidence>
<evidence type="ECO:0000313" key="6">
    <source>
        <dbReference type="EMBL" id="BAG83714.1"/>
    </source>
</evidence>
<dbReference type="RefSeq" id="WP_012573475.1">
    <property type="nucleotide sequence ID" value="NC_011565.1"/>
</dbReference>
<evidence type="ECO:0000313" key="7">
    <source>
        <dbReference type="Proteomes" id="UP000000723"/>
    </source>
</evidence>
<dbReference type="Proteomes" id="UP000000723">
    <property type="component" value="Chromosome"/>
</dbReference>
<name>B6YR92_AZOPC</name>
<dbReference type="AlphaFoldDB" id="B6YR92"/>
<keyword evidence="3" id="KW-0808">Transferase</keyword>
<dbReference type="EMBL" id="AP010656">
    <property type="protein sequence ID" value="BAG83714.1"/>
    <property type="molecule type" value="Genomic_DNA"/>
</dbReference>
<dbReference type="KEGG" id="aps:CFPG_451"/>
<reference evidence="7" key="1">
    <citation type="journal article" date="2008" name="Science">
        <title>Genome of an endosymbiont coupling N2 fixation to cellulolysis within RT protist cells in termite gut.</title>
        <authorList>
            <person name="Hongoh Y."/>
            <person name="Sharma V.K."/>
            <person name="Prakash T."/>
            <person name="Noda S."/>
            <person name="Toh H."/>
            <person name="Taylor T.D."/>
            <person name="Kudo T."/>
            <person name="Sakaki Y."/>
            <person name="Toyoda A."/>
            <person name="Hattori M."/>
            <person name="Ohkuma M."/>
        </authorList>
    </citation>
    <scope>NUCLEOTIDE SEQUENCE [LARGE SCALE GENOMIC DNA]</scope>
</reference>
<dbReference type="HOGENOM" id="CLU_033329_0_0_10"/>
<accession>B6YR92</accession>
<dbReference type="OrthoDB" id="1113830at2"/>
<evidence type="ECO:0000256" key="3">
    <source>
        <dbReference type="ARBA" id="ARBA00022679"/>
    </source>
</evidence>
<dbReference type="PANTHER" id="PTHR37323:SF1">
    <property type="entry name" value="L-ORNITHINE N(ALPHA)-ACYLTRANSFERASE"/>
    <property type="match status" value="1"/>
</dbReference>
<organism evidence="6 7">
    <name type="scientific">Azobacteroides pseudotrichonymphae genomovar. CFP2</name>
    <dbReference type="NCBI Taxonomy" id="511995"/>
    <lineage>
        <taxon>Bacteria</taxon>
        <taxon>Pseudomonadati</taxon>
        <taxon>Bacteroidota</taxon>
        <taxon>Bacteroidia</taxon>
        <taxon>Bacteroidales</taxon>
        <taxon>Candidatus Azobacteroides</taxon>
    </lineage>
</organism>
<gene>
    <name evidence="6" type="ordered locus">CFPG_451</name>
</gene>
<dbReference type="STRING" id="511995.CFPG_451"/>
<keyword evidence="4" id="KW-0443">Lipid metabolism</keyword>
<dbReference type="InterPro" id="IPR016181">
    <property type="entry name" value="Acyl_CoA_acyltransferase"/>
</dbReference>
<evidence type="ECO:0000256" key="4">
    <source>
        <dbReference type="ARBA" id="ARBA00023098"/>
    </source>
</evidence>
<dbReference type="PANTHER" id="PTHR37323">
    <property type="entry name" value="GCN5-RELATED N-ACETYLTRANSFERASE"/>
    <property type="match status" value="1"/>
</dbReference>
<keyword evidence="2" id="KW-0444">Lipid biosynthesis</keyword>
<keyword evidence="5" id="KW-0012">Acyltransferase</keyword>
<comment type="pathway">
    <text evidence="1">Lipid metabolism.</text>
</comment>
<keyword evidence="7" id="KW-1185">Reference proteome</keyword>
<evidence type="ECO:0000256" key="5">
    <source>
        <dbReference type="ARBA" id="ARBA00023315"/>
    </source>
</evidence>
<dbReference type="SUPFAM" id="SSF55729">
    <property type="entry name" value="Acyl-CoA N-acyltransferases (Nat)"/>
    <property type="match status" value="1"/>
</dbReference>
<proteinExistence type="predicted"/>
<dbReference type="GO" id="GO:0016746">
    <property type="term" value="F:acyltransferase activity"/>
    <property type="evidence" value="ECO:0007669"/>
    <property type="project" value="UniProtKB-KW"/>
</dbReference>
<protein>
    <submittedName>
        <fullName evidence="6">Hemolysin A</fullName>
    </submittedName>
</protein>